<reference evidence="2" key="1">
    <citation type="submission" date="2020-08" db="EMBL/GenBank/DDBJ databases">
        <title>Multicomponent nature underlies the extraordinary mechanical properties of spider dragline silk.</title>
        <authorList>
            <person name="Kono N."/>
            <person name="Nakamura H."/>
            <person name="Mori M."/>
            <person name="Yoshida Y."/>
            <person name="Ohtoshi R."/>
            <person name="Malay A.D."/>
            <person name="Moran D.A.P."/>
            <person name="Tomita M."/>
            <person name="Numata K."/>
            <person name="Arakawa K."/>
        </authorList>
    </citation>
    <scope>NUCLEOTIDE SEQUENCE</scope>
</reference>
<comment type="caution">
    <text evidence="2">The sequence shown here is derived from an EMBL/GenBank/DDBJ whole genome shotgun (WGS) entry which is preliminary data.</text>
</comment>
<evidence type="ECO:0000313" key="3">
    <source>
        <dbReference type="Proteomes" id="UP000887013"/>
    </source>
</evidence>
<dbReference type="OrthoDB" id="6433552at2759"/>
<proteinExistence type="predicted"/>
<evidence type="ECO:0000313" key="2">
    <source>
        <dbReference type="EMBL" id="GFS91838.1"/>
    </source>
</evidence>
<keyword evidence="1" id="KW-0472">Membrane</keyword>
<keyword evidence="1" id="KW-1133">Transmembrane helix</keyword>
<organism evidence="2 3">
    <name type="scientific">Nephila pilipes</name>
    <name type="common">Giant wood spider</name>
    <name type="synonym">Nephila maculata</name>
    <dbReference type="NCBI Taxonomy" id="299642"/>
    <lineage>
        <taxon>Eukaryota</taxon>
        <taxon>Metazoa</taxon>
        <taxon>Ecdysozoa</taxon>
        <taxon>Arthropoda</taxon>
        <taxon>Chelicerata</taxon>
        <taxon>Arachnida</taxon>
        <taxon>Araneae</taxon>
        <taxon>Araneomorphae</taxon>
        <taxon>Entelegynae</taxon>
        <taxon>Araneoidea</taxon>
        <taxon>Nephilidae</taxon>
        <taxon>Nephila</taxon>
    </lineage>
</organism>
<keyword evidence="3" id="KW-1185">Reference proteome</keyword>
<accession>A0A8X6N3M6</accession>
<protein>
    <submittedName>
        <fullName evidence="2">Histone-lysine n-methyltransferase setmar-like protein</fullName>
    </submittedName>
</protein>
<keyword evidence="1" id="KW-0812">Transmembrane</keyword>
<dbReference type="AlphaFoldDB" id="A0A8X6N3M6"/>
<name>A0A8X6N3M6_NEPPI</name>
<dbReference type="Proteomes" id="UP000887013">
    <property type="component" value="Unassembled WGS sequence"/>
</dbReference>
<feature type="transmembrane region" description="Helical" evidence="1">
    <location>
        <begin position="61"/>
        <end position="80"/>
    </location>
</feature>
<evidence type="ECO:0000256" key="1">
    <source>
        <dbReference type="SAM" id="Phobius"/>
    </source>
</evidence>
<dbReference type="EMBL" id="BMAW01053598">
    <property type="protein sequence ID" value="GFS91838.1"/>
    <property type="molecule type" value="Genomic_DNA"/>
</dbReference>
<gene>
    <name evidence="2" type="primary">RF55_18689</name>
    <name evidence="2" type="ORF">NPIL_583781</name>
</gene>
<sequence>MEICQYKLDRLDIEANVLDSIITGGESWVLEYDPLTKRQILEWHTKRSPRLKKAYMSRSKMKAIIIAFLTAVAFCTRNLYLPRSL</sequence>